<gene>
    <name evidence="1" type="ORF">LCGC14_2428760</name>
</gene>
<feature type="non-terminal residue" evidence="1">
    <location>
        <position position="1"/>
    </location>
</feature>
<protein>
    <submittedName>
        <fullName evidence="1">Uncharacterized protein</fullName>
    </submittedName>
</protein>
<sequence>VPLTMKDIVERRLNSNQEDWKNNYFDTCDAIVQLKGKIKIIKNCKILKDMNKNTELEGGAIKVTEQTYRKLKGKEFDTAKLKLNEDLSKEEVKKHPIWKYLIGNLLNKYIDLVFKDFNNAMYIWVDTEELNLRAWYVDRLDNRAWSDARASLGSGRGRFAGVAPEAQ</sequence>
<dbReference type="AlphaFoldDB" id="A0A0F9BMN7"/>
<name>A0A0F9BMN7_9ZZZZ</name>
<proteinExistence type="predicted"/>
<dbReference type="EMBL" id="LAZR01037100">
    <property type="protein sequence ID" value="KKL23100.1"/>
    <property type="molecule type" value="Genomic_DNA"/>
</dbReference>
<accession>A0A0F9BMN7</accession>
<organism evidence="1">
    <name type="scientific">marine sediment metagenome</name>
    <dbReference type="NCBI Taxonomy" id="412755"/>
    <lineage>
        <taxon>unclassified sequences</taxon>
        <taxon>metagenomes</taxon>
        <taxon>ecological metagenomes</taxon>
    </lineage>
</organism>
<evidence type="ECO:0000313" key="1">
    <source>
        <dbReference type="EMBL" id="KKL23100.1"/>
    </source>
</evidence>
<reference evidence="1" key="1">
    <citation type="journal article" date="2015" name="Nature">
        <title>Complex archaea that bridge the gap between prokaryotes and eukaryotes.</title>
        <authorList>
            <person name="Spang A."/>
            <person name="Saw J.H."/>
            <person name="Jorgensen S.L."/>
            <person name="Zaremba-Niedzwiedzka K."/>
            <person name="Martijn J."/>
            <person name="Lind A.E."/>
            <person name="van Eijk R."/>
            <person name="Schleper C."/>
            <person name="Guy L."/>
            <person name="Ettema T.J."/>
        </authorList>
    </citation>
    <scope>NUCLEOTIDE SEQUENCE</scope>
</reference>
<comment type="caution">
    <text evidence="1">The sequence shown here is derived from an EMBL/GenBank/DDBJ whole genome shotgun (WGS) entry which is preliminary data.</text>
</comment>